<dbReference type="Pfam" id="PF00069">
    <property type="entry name" value="Pkinase"/>
    <property type="match status" value="1"/>
</dbReference>
<evidence type="ECO:0000256" key="6">
    <source>
        <dbReference type="ARBA" id="ARBA00022840"/>
    </source>
</evidence>
<keyword evidence="4" id="KW-0547">Nucleotide-binding</keyword>
<dbReference type="PROSITE" id="PS50011">
    <property type="entry name" value="PROTEIN_KINASE_DOM"/>
    <property type="match status" value="1"/>
</dbReference>
<dbReference type="SMART" id="SM00220">
    <property type="entry name" value="S_TKc"/>
    <property type="match status" value="1"/>
</dbReference>
<feature type="non-terminal residue" evidence="8">
    <location>
        <position position="156"/>
    </location>
</feature>
<dbReference type="InterPro" id="IPR000719">
    <property type="entry name" value="Prot_kinase_dom"/>
</dbReference>
<dbReference type="GO" id="GO:0004674">
    <property type="term" value="F:protein serine/threonine kinase activity"/>
    <property type="evidence" value="ECO:0007669"/>
    <property type="project" value="UniProtKB-KW"/>
</dbReference>
<evidence type="ECO:0000256" key="2">
    <source>
        <dbReference type="ARBA" id="ARBA00022527"/>
    </source>
</evidence>
<name>A0A0A9XTB2_LYGHE</name>
<dbReference type="PROSITE" id="PS00108">
    <property type="entry name" value="PROTEIN_KINASE_ST"/>
    <property type="match status" value="1"/>
</dbReference>
<keyword evidence="2" id="KW-0723">Serine/threonine-protein kinase</keyword>
<gene>
    <name evidence="8" type="primary">spo4</name>
    <name evidence="8" type="ORF">CM83_101968</name>
</gene>
<sequence length="156" mass="18463">MEHQHTVPLLFIELEPTQKQISLIFPYFEHDPFPSYFLDMDVDEIREYMRALLNTLVFLEQNGIVHRDIKPSNFLYNRKRRLYKLVDFGLSSFISDIEKSVPNTSSSKQQHSSIHDPHLRKRIPHVVRSGTRGFRAPEILLRCPEHQSYTIDVWSV</sequence>
<accession>A0A0A9XTB2</accession>
<dbReference type="PANTHER" id="PTHR44167">
    <property type="entry name" value="OVARIAN-SPECIFIC SERINE/THREONINE-PROTEIN KINASE LOK-RELATED"/>
    <property type="match status" value="1"/>
</dbReference>
<dbReference type="GO" id="GO:0005634">
    <property type="term" value="C:nucleus"/>
    <property type="evidence" value="ECO:0007669"/>
    <property type="project" value="TreeGrafter"/>
</dbReference>
<dbReference type="SUPFAM" id="SSF56112">
    <property type="entry name" value="Protein kinase-like (PK-like)"/>
    <property type="match status" value="1"/>
</dbReference>
<protein>
    <recommendedName>
        <fullName evidence="1">non-specific serine/threonine protein kinase</fullName>
        <ecNumber evidence="1">2.7.11.1</ecNumber>
    </recommendedName>
</protein>
<dbReference type="InterPro" id="IPR011009">
    <property type="entry name" value="Kinase-like_dom_sf"/>
</dbReference>
<evidence type="ECO:0000256" key="4">
    <source>
        <dbReference type="ARBA" id="ARBA00022741"/>
    </source>
</evidence>
<keyword evidence="6" id="KW-0067">ATP-binding</keyword>
<dbReference type="GO" id="GO:0005524">
    <property type="term" value="F:ATP binding"/>
    <property type="evidence" value="ECO:0007669"/>
    <property type="project" value="UniProtKB-KW"/>
</dbReference>
<keyword evidence="5 8" id="KW-0418">Kinase</keyword>
<reference evidence="8" key="2">
    <citation type="submission" date="2014-07" db="EMBL/GenBank/DDBJ databases">
        <authorList>
            <person name="Hull J."/>
        </authorList>
    </citation>
    <scope>NUCLEOTIDE SEQUENCE</scope>
</reference>
<dbReference type="PANTHER" id="PTHR44167:SF23">
    <property type="entry name" value="CDC7 KINASE, ISOFORM A-RELATED"/>
    <property type="match status" value="1"/>
</dbReference>
<dbReference type="Gene3D" id="3.30.200.20">
    <property type="entry name" value="Phosphorylase Kinase, domain 1"/>
    <property type="match status" value="1"/>
</dbReference>
<evidence type="ECO:0000256" key="1">
    <source>
        <dbReference type="ARBA" id="ARBA00012513"/>
    </source>
</evidence>
<dbReference type="EMBL" id="GBHO01021531">
    <property type="protein sequence ID" value="JAG22073.1"/>
    <property type="molecule type" value="Transcribed_RNA"/>
</dbReference>
<dbReference type="InterPro" id="IPR008271">
    <property type="entry name" value="Ser/Thr_kinase_AS"/>
</dbReference>
<keyword evidence="3" id="KW-0808">Transferase</keyword>
<dbReference type="EC" id="2.7.11.1" evidence="1"/>
<feature type="domain" description="Protein kinase" evidence="7">
    <location>
        <begin position="1"/>
        <end position="156"/>
    </location>
</feature>
<evidence type="ECO:0000313" key="8">
    <source>
        <dbReference type="EMBL" id="JAG22073.1"/>
    </source>
</evidence>
<dbReference type="Gene3D" id="1.10.510.10">
    <property type="entry name" value="Transferase(Phosphotransferase) domain 1"/>
    <property type="match status" value="1"/>
</dbReference>
<evidence type="ECO:0000256" key="5">
    <source>
        <dbReference type="ARBA" id="ARBA00022777"/>
    </source>
</evidence>
<evidence type="ECO:0000256" key="3">
    <source>
        <dbReference type="ARBA" id="ARBA00022679"/>
    </source>
</evidence>
<evidence type="ECO:0000259" key="7">
    <source>
        <dbReference type="PROSITE" id="PS50011"/>
    </source>
</evidence>
<dbReference type="AlphaFoldDB" id="A0A0A9XTB2"/>
<organism evidence="8">
    <name type="scientific">Lygus hesperus</name>
    <name type="common">Western plant bug</name>
    <dbReference type="NCBI Taxonomy" id="30085"/>
    <lineage>
        <taxon>Eukaryota</taxon>
        <taxon>Metazoa</taxon>
        <taxon>Ecdysozoa</taxon>
        <taxon>Arthropoda</taxon>
        <taxon>Hexapoda</taxon>
        <taxon>Insecta</taxon>
        <taxon>Pterygota</taxon>
        <taxon>Neoptera</taxon>
        <taxon>Paraneoptera</taxon>
        <taxon>Hemiptera</taxon>
        <taxon>Heteroptera</taxon>
        <taxon>Panheteroptera</taxon>
        <taxon>Cimicomorpha</taxon>
        <taxon>Miridae</taxon>
        <taxon>Mirini</taxon>
        <taxon>Lygus</taxon>
    </lineage>
</organism>
<dbReference type="GO" id="GO:0044773">
    <property type="term" value="P:mitotic DNA damage checkpoint signaling"/>
    <property type="evidence" value="ECO:0007669"/>
    <property type="project" value="TreeGrafter"/>
</dbReference>
<reference evidence="8" key="1">
    <citation type="journal article" date="2014" name="PLoS ONE">
        <title>Transcriptome-Based Identification of ABC Transporters in the Western Tarnished Plant Bug Lygus hesperus.</title>
        <authorList>
            <person name="Hull J.J."/>
            <person name="Chaney K."/>
            <person name="Geib S.M."/>
            <person name="Fabrick J.A."/>
            <person name="Brent C.S."/>
            <person name="Walsh D."/>
            <person name="Lavine L.C."/>
        </authorList>
    </citation>
    <scope>NUCLEOTIDE SEQUENCE</scope>
</reference>
<proteinExistence type="predicted"/>